<evidence type="ECO:0000313" key="2">
    <source>
        <dbReference type="EMBL" id="EJD74737.1"/>
    </source>
</evidence>
<dbReference type="OrthoDB" id="5805115at2759"/>
<dbReference type="CTD" id="9947133"/>
<dbReference type="RefSeq" id="XP_003145269.2">
    <property type="nucleotide sequence ID" value="XM_003145221.2"/>
</dbReference>
<dbReference type="EMBL" id="JH712232">
    <property type="protein sequence ID" value="EJD74737.1"/>
    <property type="molecule type" value="Genomic_DNA"/>
</dbReference>
<dbReference type="KEGG" id="loa:LOAG_17986"/>
<protein>
    <submittedName>
        <fullName evidence="2">Uncharacterized protein</fullName>
    </submittedName>
</protein>
<sequence>MNTIITVTTNTFPLLLLSLLPTTAFSFGSNADKSHCNRLKLEQCFETAFQTMRIRRNVDNDQSESSSEMLTLRTRHRCSLRSVTHVMMPKNQHLCAANRHYLSCFNNDGCQDDYMAHVNQ</sequence>
<feature type="signal peptide" evidence="1">
    <location>
        <begin position="1"/>
        <end position="26"/>
    </location>
</feature>
<dbReference type="AlphaFoldDB" id="A0A1S0UIM1"/>
<feature type="chain" id="PRO_5010192565" evidence="1">
    <location>
        <begin position="27"/>
        <end position="120"/>
    </location>
</feature>
<dbReference type="OMA" id="CFETAFQ"/>
<evidence type="ECO:0000256" key="1">
    <source>
        <dbReference type="SAM" id="SignalP"/>
    </source>
</evidence>
<name>A0A1S0UIM1_LOALO</name>
<accession>A0A1S0UIM1</accession>
<keyword evidence="1" id="KW-0732">Signal</keyword>
<gene>
    <name evidence="2" type="ORF">LOAG_17986</name>
</gene>
<reference evidence="2" key="1">
    <citation type="submission" date="2012-04" db="EMBL/GenBank/DDBJ databases">
        <title>The Genome Sequence of Loa loa.</title>
        <authorList>
            <consortium name="The Broad Institute Genome Sequencing Platform"/>
            <consortium name="Broad Institute Genome Sequencing Center for Infectious Disease"/>
            <person name="Nutman T.B."/>
            <person name="Fink D.L."/>
            <person name="Russ C."/>
            <person name="Young S."/>
            <person name="Zeng Q."/>
            <person name="Gargeya S."/>
            <person name="Alvarado L."/>
            <person name="Berlin A."/>
            <person name="Chapman S.B."/>
            <person name="Chen Z."/>
            <person name="Freedman E."/>
            <person name="Gellesch M."/>
            <person name="Goldberg J."/>
            <person name="Griggs A."/>
            <person name="Gujja S."/>
            <person name="Heilman E.R."/>
            <person name="Heiman D."/>
            <person name="Howarth C."/>
            <person name="Mehta T."/>
            <person name="Neiman D."/>
            <person name="Pearson M."/>
            <person name="Roberts A."/>
            <person name="Saif S."/>
            <person name="Shea T."/>
            <person name="Shenoy N."/>
            <person name="Sisk P."/>
            <person name="Stolte C."/>
            <person name="Sykes S."/>
            <person name="White J."/>
            <person name="Yandava C."/>
            <person name="Haas B."/>
            <person name="Henn M.R."/>
            <person name="Nusbaum C."/>
            <person name="Birren B."/>
        </authorList>
    </citation>
    <scope>NUCLEOTIDE SEQUENCE [LARGE SCALE GENOMIC DNA]</scope>
</reference>
<proteinExistence type="predicted"/>
<organism evidence="2">
    <name type="scientific">Loa loa</name>
    <name type="common">Eye worm</name>
    <name type="synonym">Filaria loa</name>
    <dbReference type="NCBI Taxonomy" id="7209"/>
    <lineage>
        <taxon>Eukaryota</taxon>
        <taxon>Metazoa</taxon>
        <taxon>Ecdysozoa</taxon>
        <taxon>Nematoda</taxon>
        <taxon>Chromadorea</taxon>
        <taxon>Rhabditida</taxon>
        <taxon>Spirurina</taxon>
        <taxon>Spiruromorpha</taxon>
        <taxon>Filarioidea</taxon>
        <taxon>Onchocercidae</taxon>
        <taxon>Loa</taxon>
    </lineage>
</organism>
<dbReference type="GeneID" id="9947133"/>
<dbReference type="InParanoid" id="A0A1S0UIM1"/>